<organism evidence="1">
    <name type="scientific">uncultured Anaerotruncus sp</name>
    <dbReference type="NCBI Taxonomy" id="905011"/>
    <lineage>
        <taxon>Bacteria</taxon>
        <taxon>Bacillati</taxon>
        <taxon>Bacillota</taxon>
        <taxon>Clostridia</taxon>
        <taxon>Eubacteriales</taxon>
        <taxon>Oscillospiraceae</taxon>
        <taxon>Anaerotruncus</taxon>
        <taxon>environmental samples</taxon>
    </lineage>
</organism>
<proteinExistence type="predicted"/>
<dbReference type="Pfam" id="PF18937">
    <property type="entry name" value="DUF5685"/>
    <property type="match status" value="1"/>
</dbReference>
<evidence type="ECO:0000313" key="1">
    <source>
        <dbReference type="EMBL" id="SCJ86943.1"/>
    </source>
</evidence>
<protein>
    <submittedName>
        <fullName evidence="1">Uncharacterized protein</fullName>
    </submittedName>
</protein>
<dbReference type="EMBL" id="FMHG01000002">
    <property type="protein sequence ID" value="SCJ86943.1"/>
    <property type="molecule type" value="Genomic_DNA"/>
</dbReference>
<reference evidence="1" key="1">
    <citation type="submission" date="2015-09" db="EMBL/GenBank/DDBJ databases">
        <authorList>
            <consortium name="Pathogen Informatics"/>
        </authorList>
    </citation>
    <scope>NUCLEOTIDE SEQUENCE</scope>
    <source>
        <strain evidence="1">2789STDY5834896</strain>
    </source>
</reference>
<sequence length="290" mass="32810">MFGYVKPFKPDLRVCEFDTYKAVYCGLCHQLGSSFGPFSKLTLSYDFAFLSLLQMALDPADPQFSKCRCMANPLKKKVCCTENMAQRFSAGCAMIMAYYKIKDDLRDHGMGRKLRAVLCYPFIARARKKASRTFPQVDAVMAAATRAQQQLEDQHCASIDRAADPTATFLQQVFAQMAQSDAQRRILGRMGYLLGRWIYLIDAFDDLESDLQRGDYNPLALQFGLQKGQPVDWQTIGASITEICNLTVGQLAASYQLLDLYHYQSILDNIIYLGFKHTQGLILDKYKGEN</sequence>
<name>A0A1C6JY77_9FIRM</name>
<dbReference type="InterPro" id="IPR043740">
    <property type="entry name" value="DUF5685"/>
</dbReference>
<dbReference type="AlphaFoldDB" id="A0A1C6JY77"/>
<accession>A0A1C6JY77</accession>
<gene>
    <name evidence="1" type="ORF">SAMEA3545359_02412</name>
</gene>